<sequence length="161" mass="17459">MSSRIRPHTLLARILLAVLAGAIVLSWPALWLESMTSAQAWPEMAHLQYPVLVGAIIATLPGLAILALAYKMLLLVEQKKVFSPRALQLIGYARHICLAAAIYYLAASILFNAISPLNHISLLALEILALALAAAGWVFFLVTGTIFQAATEAWVENELTV</sequence>
<protein>
    <submittedName>
        <fullName evidence="2">DUF2975 domain-containing protein</fullName>
    </submittedName>
</protein>
<keyword evidence="3" id="KW-1185">Reference proteome</keyword>
<gene>
    <name evidence="2" type="ORF">CYJ19_06215</name>
</gene>
<proteinExistence type="predicted"/>
<dbReference type="Pfam" id="PF11188">
    <property type="entry name" value="DUF2975"/>
    <property type="match status" value="1"/>
</dbReference>
<evidence type="ECO:0000256" key="1">
    <source>
        <dbReference type="SAM" id="Phobius"/>
    </source>
</evidence>
<dbReference type="InterPro" id="IPR021354">
    <property type="entry name" value="DUF2975"/>
</dbReference>
<organism evidence="2 3">
    <name type="scientific">Winkia neuii</name>
    <dbReference type="NCBI Taxonomy" id="33007"/>
    <lineage>
        <taxon>Bacteria</taxon>
        <taxon>Bacillati</taxon>
        <taxon>Actinomycetota</taxon>
        <taxon>Actinomycetes</taxon>
        <taxon>Actinomycetales</taxon>
        <taxon>Actinomycetaceae</taxon>
        <taxon>Winkia</taxon>
    </lineage>
</organism>
<evidence type="ECO:0000313" key="3">
    <source>
        <dbReference type="Proteomes" id="UP000235122"/>
    </source>
</evidence>
<dbReference type="Proteomes" id="UP000235122">
    <property type="component" value="Unassembled WGS sequence"/>
</dbReference>
<dbReference type="STRING" id="33007.HMPREF3198_00019"/>
<evidence type="ECO:0000313" key="2">
    <source>
        <dbReference type="EMBL" id="PKY72432.1"/>
    </source>
</evidence>
<name>A0A2I1IMW7_9ACTO</name>
<reference evidence="2 3" key="1">
    <citation type="submission" date="2017-12" db="EMBL/GenBank/DDBJ databases">
        <title>Phylogenetic diversity of female urinary microbiome.</title>
        <authorList>
            <person name="Thomas-White K."/>
            <person name="Wolfe A.J."/>
        </authorList>
    </citation>
    <scope>NUCLEOTIDE SEQUENCE [LARGE SCALE GENOMIC DNA]</scope>
    <source>
        <strain evidence="2 3">UMB0402</strain>
    </source>
</reference>
<dbReference type="EMBL" id="PKKO01000003">
    <property type="protein sequence ID" value="PKY72432.1"/>
    <property type="molecule type" value="Genomic_DNA"/>
</dbReference>
<feature type="transmembrane region" description="Helical" evidence="1">
    <location>
        <begin position="51"/>
        <end position="70"/>
    </location>
</feature>
<dbReference type="GeneID" id="35866366"/>
<dbReference type="RefSeq" id="WP_081638954.1">
    <property type="nucleotide sequence ID" value="NZ_JASOXK010000013.1"/>
</dbReference>
<accession>A0A2I1IMW7</accession>
<keyword evidence="1" id="KW-0472">Membrane</keyword>
<comment type="caution">
    <text evidence="2">The sequence shown here is derived from an EMBL/GenBank/DDBJ whole genome shotgun (WGS) entry which is preliminary data.</text>
</comment>
<feature type="transmembrane region" description="Helical" evidence="1">
    <location>
        <begin position="12"/>
        <end position="31"/>
    </location>
</feature>
<dbReference type="AlphaFoldDB" id="A0A2I1IMW7"/>
<feature type="transmembrane region" description="Helical" evidence="1">
    <location>
        <begin position="91"/>
        <end position="114"/>
    </location>
</feature>
<keyword evidence="1" id="KW-0812">Transmembrane</keyword>
<keyword evidence="1" id="KW-1133">Transmembrane helix</keyword>
<feature type="transmembrane region" description="Helical" evidence="1">
    <location>
        <begin position="120"/>
        <end position="142"/>
    </location>
</feature>